<comment type="caution">
    <text evidence="2">The sequence shown here is derived from an EMBL/GenBank/DDBJ whole genome shotgun (WGS) entry which is preliminary data.</text>
</comment>
<dbReference type="Proteomes" id="UP001244207">
    <property type="component" value="Unassembled WGS sequence"/>
</dbReference>
<sequence length="230" mass="25603">MAMGSVVGLRGQRCPQRPFRTVPAPTNYLAIRNTQHARSEPPTSVNDWSVFTTSSRRTNTPPAAFIRQSTPPTFDLHTRADSFVRNATDIQCQIRGPFGCLNAHLLRGRQAYQEADVTCHLVDEMRGRSPLESSIGTATVSSPRLAIIVHGLIDSLPPQILDSSFLTHGNHRFLGEAERVMIDARLGSKSQDSPISKLHQIYERSLPQSPDHLHGKHQKLGNMLMDDRHT</sequence>
<dbReference type="AlphaFoldDB" id="A0AAD8XQ48"/>
<dbReference type="EMBL" id="JAHMHS010000002">
    <property type="protein sequence ID" value="KAK1731446.1"/>
    <property type="molecule type" value="Genomic_DNA"/>
</dbReference>
<evidence type="ECO:0000313" key="3">
    <source>
        <dbReference type="Proteomes" id="UP001244207"/>
    </source>
</evidence>
<gene>
    <name evidence="2" type="ORF">BDZ83DRAFT_645957</name>
</gene>
<reference evidence="2" key="1">
    <citation type="submission" date="2021-12" db="EMBL/GenBank/DDBJ databases">
        <title>Comparative genomics, transcriptomics and evolutionary studies reveal genomic signatures of adaptation to plant cell wall in hemibiotrophic fungi.</title>
        <authorList>
            <consortium name="DOE Joint Genome Institute"/>
            <person name="Baroncelli R."/>
            <person name="Diaz J.F."/>
            <person name="Benocci T."/>
            <person name="Peng M."/>
            <person name="Battaglia E."/>
            <person name="Haridas S."/>
            <person name="Andreopoulos W."/>
            <person name="Labutti K."/>
            <person name="Pangilinan J."/>
            <person name="Floch G.L."/>
            <person name="Makela M.R."/>
            <person name="Henrissat B."/>
            <person name="Grigoriev I.V."/>
            <person name="Crouch J.A."/>
            <person name="De Vries R.P."/>
            <person name="Sukno S.A."/>
            <person name="Thon M.R."/>
        </authorList>
    </citation>
    <scope>NUCLEOTIDE SEQUENCE</scope>
    <source>
        <strain evidence="2">CBS 112980</strain>
    </source>
</reference>
<protein>
    <submittedName>
        <fullName evidence="2">Uncharacterized protein</fullName>
    </submittedName>
</protein>
<accession>A0AAD8XQ48</accession>
<feature type="region of interest" description="Disordered" evidence="1">
    <location>
        <begin position="206"/>
        <end position="230"/>
    </location>
</feature>
<name>A0AAD8XQ48_GLOAC</name>
<organism evidence="2 3">
    <name type="scientific">Glomerella acutata</name>
    <name type="common">Colletotrichum acutatum</name>
    <dbReference type="NCBI Taxonomy" id="27357"/>
    <lineage>
        <taxon>Eukaryota</taxon>
        <taxon>Fungi</taxon>
        <taxon>Dikarya</taxon>
        <taxon>Ascomycota</taxon>
        <taxon>Pezizomycotina</taxon>
        <taxon>Sordariomycetes</taxon>
        <taxon>Hypocreomycetidae</taxon>
        <taxon>Glomerellales</taxon>
        <taxon>Glomerellaceae</taxon>
        <taxon>Colletotrichum</taxon>
        <taxon>Colletotrichum acutatum species complex</taxon>
    </lineage>
</organism>
<keyword evidence="3" id="KW-1185">Reference proteome</keyword>
<evidence type="ECO:0000256" key="1">
    <source>
        <dbReference type="SAM" id="MobiDB-lite"/>
    </source>
</evidence>
<evidence type="ECO:0000313" key="2">
    <source>
        <dbReference type="EMBL" id="KAK1731446.1"/>
    </source>
</evidence>
<dbReference type="GeneID" id="85393797"/>
<dbReference type="RefSeq" id="XP_060371501.1">
    <property type="nucleotide sequence ID" value="XM_060509898.1"/>
</dbReference>
<proteinExistence type="predicted"/>